<dbReference type="InterPro" id="IPR009057">
    <property type="entry name" value="Homeodomain-like_sf"/>
</dbReference>
<dbReference type="SMART" id="SM00387">
    <property type="entry name" value="HATPase_c"/>
    <property type="match status" value="1"/>
</dbReference>
<dbReference type="SUPFAM" id="SSF48452">
    <property type="entry name" value="TPR-like"/>
    <property type="match status" value="2"/>
</dbReference>
<dbReference type="SMART" id="SM00342">
    <property type="entry name" value="HTH_ARAC"/>
    <property type="match status" value="1"/>
</dbReference>
<evidence type="ECO:0000256" key="11">
    <source>
        <dbReference type="SAM" id="Phobius"/>
    </source>
</evidence>
<keyword evidence="6" id="KW-0805">Transcription regulation</keyword>
<proteinExistence type="predicted"/>
<keyword evidence="4 15" id="KW-0808">Transferase</keyword>
<dbReference type="Pfam" id="PF02518">
    <property type="entry name" value="HATPase_c"/>
    <property type="match status" value="1"/>
</dbReference>
<dbReference type="SUPFAM" id="SSF46689">
    <property type="entry name" value="Homeodomain-like"/>
    <property type="match status" value="1"/>
</dbReference>
<dbReference type="InterPro" id="IPR011006">
    <property type="entry name" value="CheY-like_superfamily"/>
</dbReference>
<evidence type="ECO:0000256" key="2">
    <source>
        <dbReference type="ARBA" id="ARBA00012438"/>
    </source>
</evidence>
<protein>
    <recommendedName>
        <fullName evidence="2">histidine kinase</fullName>
        <ecNumber evidence="2">2.7.13.3</ecNumber>
    </recommendedName>
</protein>
<evidence type="ECO:0000256" key="10">
    <source>
        <dbReference type="SAM" id="Coils"/>
    </source>
</evidence>
<sequence length="984" mass="112212">MRTNNIILNFIDIVDMPFNSNVTFLFTALSVFLFMFLSCDKIYERSDREGHAATDSLMLQAYTGDSLAVSLRINTSEIEKTYDAFLKTRDTEKKIMAANQLFETLYQDGSIDSLIVFAPGENLERLEFYAHYYMGEYFILFNRFDESIRSFEWARSFYSEKYVGEEALSDLLSSLSVCLQRKGEFHRALEAVKESYALDEVSGDKERISTSLNNMAALYLAMKQPKLAKDMILKAIGIERELNRDRVLAIRLGIASEVYLKLDDPRKSLEFSEEAYRLDMGGNRPHKAAVRQCQMASAYYQLKEYDRAHQLLDEAIPVLTESGNRPSLAIASLQLGGVHEALGNRKQALEAYRQAISDAVQVHARYVEKNARYAAYKVMRDMNDPGALLQLERYTELNDSMYRHESEQMIEQYYALYKTEEISKESEKHRESLRVSIFVGAIVAVVLLTIVLFLIYLVYLQRLRSRMMRQVEKLRTGFFTNITHELRTPLTVILGLSRNISEDESLPEKTRLEGSAVERQGNQLLTLINQLLDISKVRSALGEPDWRHGNMTAFIGMIIDGYREYAREKEIDLQYVTDRPVEADFVPDYVNKILNNLLSNAFKFTPANGRVRVNVTSDGDDVTITVADTGKGIPKENLAHVFDPFYQGEYEGGNIGTGVGLALVWQIVRSVDGEVSVKSEPDKGSAFTVRLPKRHGDGKWKPLETREPKPIFALTTEESGIEDRVTGEENRTRLLIIEDNNDVARYIGSQISDEYDIFFASDGRHGLEKAREIVPDLMITDLMMPEMDGLEVCRSVRADELISHVPIIVITAKVTDADRVKGLEAGADAYLGKPFNGDELRVRIRKLLEQRRFLREKFSKALAEGKEAEVQHTDADNRFLSKTVDAVYLLMDKQQLDVNALADKLCLSPRQFHRKITGLTGETPMAFVMQIRMKRAKQLLDSKPEWSIDEVAERCGFDHYSGFYHAFKKMFGISPSQYRRRGAE</sequence>
<dbReference type="FunFam" id="3.30.565.10:FF:000006">
    <property type="entry name" value="Sensor histidine kinase WalK"/>
    <property type="match status" value="1"/>
</dbReference>
<feature type="coiled-coil region" evidence="10">
    <location>
        <begin position="837"/>
        <end position="864"/>
    </location>
</feature>
<evidence type="ECO:0000259" key="14">
    <source>
        <dbReference type="PROSITE" id="PS50110"/>
    </source>
</evidence>
<reference evidence="15 16" key="1">
    <citation type="submission" date="2016-09" db="EMBL/GenBank/DDBJ databases">
        <authorList>
            <person name="Capua I."/>
            <person name="De Benedictis P."/>
            <person name="Joannis T."/>
            <person name="Lombin L.H."/>
            <person name="Cattoli G."/>
        </authorList>
    </citation>
    <scope>NUCLEOTIDE SEQUENCE [LARGE SCALE GENOMIC DNA]</scope>
    <source>
        <strain evidence="15 16">UB20</strain>
    </source>
</reference>
<comment type="catalytic activity">
    <reaction evidence="1">
        <text>ATP + protein L-histidine = ADP + protein N-phospho-L-histidine.</text>
        <dbReference type="EC" id="2.7.13.3"/>
    </reaction>
</comment>
<keyword evidence="11" id="KW-1133">Transmembrane helix</keyword>
<dbReference type="EMBL" id="FMMM01000057">
    <property type="protein sequence ID" value="SCQ22250.1"/>
    <property type="molecule type" value="Genomic_DNA"/>
</dbReference>
<dbReference type="EC" id="2.7.13.3" evidence="2"/>
<dbReference type="Gene3D" id="3.40.50.2300">
    <property type="match status" value="1"/>
</dbReference>
<dbReference type="InterPro" id="IPR018060">
    <property type="entry name" value="HTH_AraC"/>
</dbReference>
<feature type="transmembrane region" description="Helical" evidence="11">
    <location>
        <begin position="435"/>
        <end position="459"/>
    </location>
</feature>
<dbReference type="GO" id="GO:0003700">
    <property type="term" value="F:DNA-binding transcription factor activity"/>
    <property type="evidence" value="ECO:0007669"/>
    <property type="project" value="InterPro"/>
</dbReference>
<name>A0A1D3UQ10_TANFO</name>
<dbReference type="PROSITE" id="PS50110">
    <property type="entry name" value="RESPONSE_REGULATORY"/>
    <property type="match status" value="1"/>
</dbReference>
<dbReference type="InterPro" id="IPR003661">
    <property type="entry name" value="HisK_dim/P_dom"/>
</dbReference>
<evidence type="ECO:0000313" key="15">
    <source>
        <dbReference type="EMBL" id="SCQ22250.1"/>
    </source>
</evidence>
<accession>A0A1D3UQ10</accession>
<evidence type="ECO:0000256" key="6">
    <source>
        <dbReference type="ARBA" id="ARBA00023015"/>
    </source>
</evidence>
<dbReference type="CDD" id="cd00075">
    <property type="entry name" value="HATPase"/>
    <property type="match status" value="1"/>
</dbReference>
<keyword evidence="8" id="KW-0804">Transcription</keyword>
<dbReference type="OrthoDB" id="717811at2"/>
<dbReference type="InterPro" id="IPR036890">
    <property type="entry name" value="HATPase_C_sf"/>
</dbReference>
<dbReference type="Pfam" id="PF12862">
    <property type="entry name" value="ANAPC5"/>
    <property type="match status" value="1"/>
</dbReference>
<feature type="domain" description="Histidine kinase" evidence="13">
    <location>
        <begin position="481"/>
        <end position="695"/>
    </location>
</feature>
<dbReference type="Gene3D" id="1.10.10.60">
    <property type="entry name" value="Homeodomain-like"/>
    <property type="match status" value="2"/>
</dbReference>
<evidence type="ECO:0000259" key="12">
    <source>
        <dbReference type="PROSITE" id="PS01124"/>
    </source>
</evidence>
<dbReference type="SUPFAM" id="SSF52172">
    <property type="entry name" value="CheY-like"/>
    <property type="match status" value="1"/>
</dbReference>
<feature type="modified residue" description="4-aspartylphosphate" evidence="9">
    <location>
        <position position="781"/>
    </location>
</feature>
<dbReference type="Gene3D" id="1.10.287.130">
    <property type="match status" value="1"/>
</dbReference>
<dbReference type="InterPro" id="IPR005467">
    <property type="entry name" value="His_kinase_dom"/>
</dbReference>
<evidence type="ECO:0000256" key="9">
    <source>
        <dbReference type="PROSITE-ProRule" id="PRU00169"/>
    </source>
</evidence>
<dbReference type="SMART" id="SM00448">
    <property type="entry name" value="REC"/>
    <property type="match status" value="1"/>
</dbReference>
<keyword evidence="11" id="KW-0812">Transmembrane</keyword>
<dbReference type="SMART" id="SM00388">
    <property type="entry name" value="HisKA"/>
    <property type="match status" value="1"/>
</dbReference>
<dbReference type="Gene3D" id="1.25.40.10">
    <property type="entry name" value="Tetratricopeptide repeat domain"/>
    <property type="match status" value="2"/>
</dbReference>
<dbReference type="CDD" id="cd17574">
    <property type="entry name" value="REC_OmpR"/>
    <property type="match status" value="1"/>
</dbReference>
<dbReference type="GO" id="GO:0000155">
    <property type="term" value="F:phosphorelay sensor kinase activity"/>
    <property type="evidence" value="ECO:0007669"/>
    <property type="project" value="InterPro"/>
</dbReference>
<evidence type="ECO:0000256" key="3">
    <source>
        <dbReference type="ARBA" id="ARBA00022553"/>
    </source>
</evidence>
<dbReference type="PANTHER" id="PTHR43547:SF2">
    <property type="entry name" value="HYBRID SIGNAL TRANSDUCTION HISTIDINE KINASE C"/>
    <property type="match status" value="1"/>
</dbReference>
<dbReference type="PRINTS" id="PR00344">
    <property type="entry name" value="BCTRLSENSOR"/>
</dbReference>
<dbReference type="Pfam" id="PF12833">
    <property type="entry name" value="HTH_18"/>
    <property type="match status" value="1"/>
</dbReference>
<evidence type="ECO:0000256" key="1">
    <source>
        <dbReference type="ARBA" id="ARBA00000085"/>
    </source>
</evidence>
<dbReference type="InterPro" id="IPR036097">
    <property type="entry name" value="HisK_dim/P_sf"/>
</dbReference>
<dbReference type="Gene3D" id="3.30.565.10">
    <property type="entry name" value="Histidine kinase-like ATPase, C-terminal domain"/>
    <property type="match status" value="1"/>
</dbReference>
<evidence type="ECO:0000256" key="7">
    <source>
        <dbReference type="ARBA" id="ARBA00023125"/>
    </source>
</evidence>
<dbReference type="CDD" id="cd00082">
    <property type="entry name" value="HisKA"/>
    <property type="match status" value="1"/>
</dbReference>
<evidence type="ECO:0000256" key="5">
    <source>
        <dbReference type="ARBA" id="ARBA00022777"/>
    </source>
</evidence>
<feature type="domain" description="HTH araC/xylS-type" evidence="12">
    <location>
        <begin position="881"/>
        <end position="981"/>
    </location>
</feature>
<dbReference type="InterPro" id="IPR003594">
    <property type="entry name" value="HATPase_dom"/>
</dbReference>
<feature type="domain" description="Response regulatory" evidence="14">
    <location>
        <begin position="733"/>
        <end position="848"/>
    </location>
</feature>
<keyword evidence="10" id="KW-0175">Coiled coil</keyword>
<dbReference type="InterPro" id="IPR011990">
    <property type="entry name" value="TPR-like_helical_dom_sf"/>
</dbReference>
<keyword evidence="3 9" id="KW-0597">Phosphoprotein</keyword>
<dbReference type="Pfam" id="PF13424">
    <property type="entry name" value="TPR_12"/>
    <property type="match status" value="1"/>
</dbReference>
<dbReference type="PROSITE" id="PS00041">
    <property type="entry name" value="HTH_ARAC_FAMILY_1"/>
    <property type="match status" value="1"/>
</dbReference>
<dbReference type="InterPro" id="IPR004358">
    <property type="entry name" value="Sig_transdc_His_kin-like_C"/>
</dbReference>
<evidence type="ECO:0000256" key="4">
    <source>
        <dbReference type="ARBA" id="ARBA00022679"/>
    </source>
</evidence>
<dbReference type="GO" id="GO:0043565">
    <property type="term" value="F:sequence-specific DNA binding"/>
    <property type="evidence" value="ECO:0007669"/>
    <property type="project" value="InterPro"/>
</dbReference>
<evidence type="ECO:0000256" key="8">
    <source>
        <dbReference type="ARBA" id="ARBA00023163"/>
    </source>
</evidence>
<dbReference type="PROSITE" id="PS50109">
    <property type="entry name" value="HIS_KIN"/>
    <property type="match status" value="1"/>
</dbReference>
<feature type="transmembrane region" description="Helical" evidence="11">
    <location>
        <begin position="20"/>
        <end position="39"/>
    </location>
</feature>
<dbReference type="InterPro" id="IPR018062">
    <property type="entry name" value="HTH_AraC-typ_CS"/>
</dbReference>
<dbReference type="InterPro" id="IPR001789">
    <property type="entry name" value="Sig_transdc_resp-reg_receiver"/>
</dbReference>
<dbReference type="SUPFAM" id="SSF47384">
    <property type="entry name" value="Homodimeric domain of signal transducing histidine kinase"/>
    <property type="match status" value="1"/>
</dbReference>
<gene>
    <name evidence="15" type="primary">tmoS_1</name>
    <name evidence="15" type="ORF">TFUB20_01650</name>
</gene>
<evidence type="ECO:0000259" key="13">
    <source>
        <dbReference type="PROSITE" id="PS50109"/>
    </source>
</evidence>
<dbReference type="PANTHER" id="PTHR43547">
    <property type="entry name" value="TWO-COMPONENT HISTIDINE KINASE"/>
    <property type="match status" value="1"/>
</dbReference>
<dbReference type="Proteomes" id="UP000182057">
    <property type="component" value="Unassembled WGS sequence"/>
</dbReference>
<dbReference type="InterPro" id="IPR019734">
    <property type="entry name" value="TPR_rpt"/>
</dbReference>
<dbReference type="AlphaFoldDB" id="A0A1D3UQ10"/>
<keyword evidence="11" id="KW-0472">Membrane</keyword>
<dbReference type="SMART" id="SM00028">
    <property type="entry name" value="TPR"/>
    <property type="match status" value="5"/>
</dbReference>
<dbReference type="Pfam" id="PF00072">
    <property type="entry name" value="Response_reg"/>
    <property type="match status" value="1"/>
</dbReference>
<dbReference type="Pfam" id="PF00512">
    <property type="entry name" value="HisKA"/>
    <property type="match status" value="1"/>
</dbReference>
<keyword evidence="7" id="KW-0238">DNA-binding</keyword>
<evidence type="ECO:0000313" key="16">
    <source>
        <dbReference type="Proteomes" id="UP000182057"/>
    </source>
</evidence>
<dbReference type="SUPFAM" id="SSF55874">
    <property type="entry name" value="ATPase domain of HSP90 chaperone/DNA topoisomerase II/histidine kinase"/>
    <property type="match status" value="1"/>
</dbReference>
<dbReference type="InterPro" id="IPR026000">
    <property type="entry name" value="Apc5_dom"/>
</dbReference>
<organism evidence="15 16">
    <name type="scientific">Tannerella forsythia</name>
    <name type="common">Bacteroides forsythus</name>
    <dbReference type="NCBI Taxonomy" id="28112"/>
    <lineage>
        <taxon>Bacteria</taxon>
        <taxon>Pseudomonadati</taxon>
        <taxon>Bacteroidota</taxon>
        <taxon>Bacteroidia</taxon>
        <taxon>Bacteroidales</taxon>
        <taxon>Tannerellaceae</taxon>
        <taxon>Tannerella</taxon>
    </lineage>
</organism>
<keyword evidence="5 15" id="KW-0418">Kinase</keyword>
<dbReference type="PROSITE" id="PS01124">
    <property type="entry name" value="HTH_ARAC_FAMILY_2"/>
    <property type="match status" value="1"/>
</dbReference>